<feature type="transmembrane region" description="Helical" evidence="6">
    <location>
        <begin position="74"/>
        <end position="97"/>
    </location>
</feature>
<sequence length="166" mass="18524">MAVLGVVIIDSFYILLAIFRIASVIDKERVKLVLKLFGAIIVAIFGLHIIVGTFGWEVLPNVSLFDGIKTENSFVEGMILTASNPLTILFWTGVFSSKIVEEKLTRTDVYFFGFGSVLSTIFFLTVIAVIGSITRQFLPVFIISTINFSVGLALIYFAFRMFFKKT</sequence>
<dbReference type="eggNOG" id="COG1280">
    <property type="taxonomic scope" value="Bacteria"/>
</dbReference>
<evidence type="ECO:0000256" key="1">
    <source>
        <dbReference type="ARBA" id="ARBA00004651"/>
    </source>
</evidence>
<evidence type="ECO:0000256" key="6">
    <source>
        <dbReference type="SAM" id="Phobius"/>
    </source>
</evidence>
<gene>
    <name evidence="7" type="ordered locus">Desaci_2088</name>
</gene>
<feature type="transmembrane region" description="Helical" evidence="6">
    <location>
        <begin position="137"/>
        <end position="159"/>
    </location>
</feature>
<keyword evidence="3 6" id="KW-0812">Transmembrane</keyword>
<keyword evidence="4 6" id="KW-1133">Transmembrane helix</keyword>
<dbReference type="STRING" id="646529.Desaci_2088"/>
<keyword evidence="5 6" id="KW-0472">Membrane</keyword>
<keyword evidence="8" id="KW-1185">Reference proteome</keyword>
<keyword evidence="2" id="KW-1003">Cell membrane</keyword>
<name>I4D5I5_DESAJ</name>
<dbReference type="AlphaFoldDB" id="I4D5I5"/>
<evidence type="ECO:0000313" key="7">
    <source>
        <dbReference type="EMBL" id="AFM41059.1"/>
    </source>
</evidence>
<comment type="subcellular location">
    <subcellularLocation>
        <location evidence="1">Cell membrane</location>
        <topology evidence="1">Multi-pass membrane protein</topology>
    </subcellularLocation>
</comment>
<evidence type="ECO:0000313" key="8">
    <source>
        <dbReference type="Proteomes" id="UP000002892"/>
    </source>
</evidence>
<feature type="transmembrane region" description="Helical" evidence="6">
    <location>
        <begin position="32"/>
        <end position="54"/>
    </location>
</feature>
<proteinExistence type="predicted"/>
<reference evidence="7 8" key="1">
    <citation type="journal article" date="2012" name="J. Bacteriol.">
        <title>Complete genome sequences of Desulfosporosinus orientis DSM765T, Desulfosporosinus youngiae DSM17734T, Desulfosporosinus meridiei DSM13257T, and Desulfosporosinus acidiphilus DSM22704T.</title>
        <authorList>
            <person name="Pester M."/>
            <person name="Brambilla E."/>
            <person name="Alazard D."/>
            <person name="Rattei T."/>
            <person name="Weinmaier T."/>
            <person name="Han J."/>
            <person name="Lucas S."/>
            <person name="Lapidus A."/>
            <person name="Cheng J.F."/>
            <person name="Goodwin L."/>
            <person name="Pitluck S."/>
            <person name="Peters L."/>
            <person name="Ovchinnikova G."/>
            <person name="Teshima H."/>
            <person name="Detter J.C."/>
            <person name="Han C.S."/>
            <person name="Tapia R."/>
            <person name="Land M.L."/>
            <person name="Hauser L."/>
            <person name="Kyrpides N.C."/>
            <person name="Ivanova N.N."/>
            <person name="Pagani I."/>
            <person name="Huntmann M."/>
            <person name="Wei C.L."/>
            <person name="Davenport K.W."/>
            <person name="Daligault H."/>
            <person name="Chain P.S."/>
            <person name="Chen A."/>
            <person name="Mavromatis K."/>
            <person name="Markowitz V."/>
            <person name="Szeto E."/>
            <person name="Mikhailova N."/>
            <person name="Pati A."/>
            <person name="Wagner M."/>
            <person name="Woyke T."/>
            <person name="Ollivier B."/>
            <person name="Klenk H.P."/>
            <person name="Spring S."/>
            <person name="Loy A."/>
        </authorList>
    </citation>
    <scope>NUCLEOTIDE SEQUENCE [LARGE SCALE GENOMIC DNA]</scope>
    <source>
        <strain evidence="8">DSM 22704 / JCM 16185 / SJ4</strain>
    </source>
</reference>
<dbReference type="Pfam" id="PF01810">
    <property type="entry name" value="LysE"/>
    <property type="match status" value="1"/>
</dbReference>
<dbReference type="HOGENOM" id="CLU_087840_3_0_9"/>
<evidence type="ECO:0000256" key="5">
    <source>
        <dbReference type="ARBA" id="ARBA00023136"/>
    </source>
</evidence>
<dbReference type="InterPro" id="IPR001123">
    <property type="entry name" value="LeuE-type"/>
</dbReference>
<protein>
    <submittedName>
        <fullName evidence="7">Putative threonine efflux protein</fullName>
    </submittedName>
</protein>
<dbReference type="GO" id="GO:0005886">
    <property type="term" value="C:plasma membrane"/>
    <property type="evidence" value="ECO:0007669"/>
    <property type="project" value="UniProtKB-SubCell"/>
</dbReference>
<dbReference type="PANTHER" id="PTHR30086:SF20">
    <property type="entry name" value="ARGININE EXPORTER PROTEIN ARGO-RELATED"/>
    <property type="match status" value="1"/>
</dbReference>
<dbReference type="RefSeq" id="WP_014827063.1">
    <property type="nucleotide sequence ID" value="NC_018068.1"/>
</dbReference>
<dbReference type="Proteomes" id="UP000002892">
    <property type="component" value="Chromosome"/>
</dbReference>
<feature type="transmembrane region" description="Helical" evidence="6">
    <location>
        <begin position="6"/>
        <end position="25"/>
    </location>
</feature>
<accession>I4D5I5</accession>
<evidence type="ECO:0000256" key="3">
    <source>
        <dbReference type="ARBA" id="ARBA00022692"/>
    </source>
</evidence>
<dbReference type="GO" id="GO:0015171">
    <property type="term" value="F:amino acid transmembrane transporter activity"/>
    <property type="evidence" value="ECO:0007669"/>
    <property type="project" value="TreeGrafter"/>
</dbReference>
<feature type="transmembrane region" description="Helical" evidence="6">
    <location>
        <begin position="109"/>
        <end position="131"/>
    </location>
</feature>
<evidence type="ECO:0000256" key="2">
    <source>
        <dbReference type="ARBA" id="ARBA00022475"/>
    </source>
</evidence>
<dbReference type="KEGG" id="dai:Desaci_2088"/>
<dbReference type="EMBL" id="CP003639">
    <property type="protein sequence ID" value="AFM41059.1"/>
    <property type="molecule type" value="Genomic_DNA"/>
</dbReference>
<evidence type="ECO:0000256" key="4">
    <source>
        <dbReference type="ARBA" id="ARBA00022989"/>
    </source>
</evidence>
<dbReference type="PANTHER" id="PTHR30086">
    <property type="entry name" value="ARGININE EXPORTER PROTEIN ARGO"/>
    <property type="match status" value="1"/>
</dbReference>
<organism evidence="7 8">
    <name type="scientific">Desulfosporosinus acidiphilus (strain DSM 22704 / JCM 16185 / SJ4)</name>
    <dbReference type="NCBI Taxonomy" id="646529"/>
    <lineage>
        <taxon>Bacteria</taxon>
        <taxon>Bacillati</taxon>
        <taxon>Bacillota</taxon>
        <taxon>Clostridia</taxon>
        <taxon>Eubacteriales</taxon>
        <taxon>Desulfitobacteriaceae</taxon>
        <taxon>Desulfosporosinus</taxon>
    </lineage>
</organism>